<sequence>MSDNPYPAAFAAFASLLEERFAQGIYTTEDCIRYLFFSSLLTHAGITPNEIVLEYPHPSFAGKEVDIYALPAGGQEGLVAELKYDRNISASNNNARTRQAGMIFSDIGRLARFDPLDEKIRRFLIYITDGEMQGYFRNPHNGLEWFLDAEIGREMLLDPGRLNGLSATFWGNAGKIDPQTSITLVYGAELPGHVLRIYEISPGNG</sequence>
<organism evidence="1 2">
    <name type="scientific">Methanoculleus bourgensis</name>
    <dbReference type="NCBI Taxonomy" id="83986"/>
    <lineage>
        <taxon>Archaea</taxon>
        <taxon>Methanobacteriati</taxon>
        <taxon>Methanobacteriota</taxon>
        <taxon>Stenosarchaea group</taxon>
        <taxon>Methanomicrobia</taxon>
        <taxon>Methanomicrobiales</taxon>
        <taxon>Methanomicrobiaceae</taxon>
        <taxon>Methanoculleus</taxon>
    </lineage>
</organism>
<dbReference type="OrthoDB" id="86100at2157"/>
<proteinExistence type="predicted"/>
<evidence type="ECO:0000313" key="2">
    <source>
        <dbReference type="Proteomes" id="UP000069850"/>
    </source>
</evidence>
<dbReference type="GeneID" id="27136832"/>
<evidence type="ECO:0000313" key="1">
    <source>
        <dbReference type="EMBL" id="CVK32046.1"/>
    </source>
</evidence>
<accession>A0A0X3BIP0</accession>
<dbReference type="GeneID" id="13354302"/>
<dbReference type="Proteomes" id="UP000069850">
    <property type="component" value="Chromosome 1"/>
</dbReference>
<protein>
    <submittedName>
        <fullName evidence="1">Uncharacterized protein</fullName>
    </submittedName>
</protein>
<dbReference type="KEGG" id="mema:MMAB1_0832"/>
<reference evidence="1 2" key="1">
    <citation type="submission" date="2016-01" db="EMBL/GenBank/DDBJ databases">
        <authorList>
            <person name="Manzoor S."/>
        </authorList>
    </citation>
    <scope>NUCLEOTIDE SEQUENCE [LARGE SCALE GENOMIC DNA]</scope>
    <source>
        <strain evidence="1">Methanoculleus sp MAB1</strain>
    </source>
</reference>
<gene>
    <name evidence="1" type="ORF">MMAB1_0832</name>
</gene>
<dbReference type="EMBL" id="LT158599">
    <property type="protein sequence ID" value="CVK32046.1"/>
    <property type="molecule type" value="Genomic_DNA"/>
</dbReference>
<dbReference type="RefSeq" id="WP_014866544.1">
    <property type="nucleotide sequence ID" value="NZ_LT158599.1"/>
</dbReference>
<dbReference type="AlphaFoldDB" id="A0A0X3BIP0"/>
<name>A0A0X3BIP0_9EURY</name>